<dbReference type="EMBL" id="VOSL01000020">
    <property type="protein sequence ID" value="TXD41242.1"/>
    <property type="molecule type" value="Genomic_DNA"/>
</dbReference>
<dbReference type="Proteomes" id="UP000321046">
    <property type="component" value="Unassembled WGS sequence"/>
</dbReference>
<dbReference type="Pfam" id="PF00805">
    <property type="entry name" value="Pentapeptide"/>
    <property type="match status" value="1"/>
</dbReference>
<dbReference type="AlphaFoldDB" id="A0A5C6XP40"/>
<evidence type="ECO:0000313" key="1">
    <source>
        <dbReference type="EMBL" id="TXD41242.1"/>
    </source>
</evidence>
<comment type="caution">
    <text evidence="1">The sequence shown here is derived from an EMBL/GenBank/DDBJ whole genome shotgun (WGS) entry which is preliminary data.</text>
</comment>
<organism evidence="1 2">
    <name type="scientific">Lujinxingia vulgaris</name>
    <dbReference type="NCBI Taxonomy" id="2600176"/>
    <lineage>
        <taxon>Bacteria</taxon>
        <taxon>Deltaproteobacteria</taxon>
        <taxon>Bradymonadales</taxon>
        <taxon>Lujinxingiaceae</taxon>
        <taxon>Lujinxingia</taxon>
    </lineage>
</organism>
<evidence type="ECO:0000313" key="2">
    <source>
        <dbReference type="Proteomes" id="UP000321046"/>
    </source>
</evidence>
<sequence>MASGEPFVVFQHMSTCPSTPTMNAVLSLMELPDDLPLDTDHDFAMLEGRAPDAITTLPASSFVAFKDGDWIDLYPAMVSPVAQTMNHFLARNGLIAEGSTSPLIGPDAFINVDDLARGLTLGRVWSSLALPDHDLRGMRINEGAIAGSAFSGADLRKAHFTNTLLSHTSFEGARTEGITLTNVTLRQVTCVDGSVRSGDVGDCLSE</sequence>
<dbReference type="Gene3D" id="2.160.20.80">
    <property type="entry name" value="E3 ubiquitin-protein ligase SopA"/>
    <property type="match status" value="1"/>
</dbReference>
<dbReference type="InterPro" id="IPR001646">
    <property type="entry name" value="5peptide_repeat"/>
</dbReference>
<dbReference type="RefSeq" id="WP_146973173.1">
    <property type="nucleotide sequence ID" value="NZ_VOSL01000020.1"/>
</dbReference>
<dbReference type="OrthoDB" id="7872756at2"/>
<accession>A0A5C6XP40</accession>
<proteinExistence type="predicted"/>
<reference evidence="1 2" key="1">
    <citation type="submission" date="2019-08" db="EMBL/GenBank/DDBJ databases">
        <title>Bradymonadales sp. TMQ2.</title>
        <authorList>
            <person name="Liang Q."/>
        </authorList>
    </citation>
    <scope>NUCLEOTIDE SEQUENCE [LARGE SCALE GENOMIC DNA]</scope>
    <source>
        <strain evidence="1 2">TMQ2</strain>
    </source>
</reference>
<gene>
    <name evidence="1" type="ORF">FRC96_04440</name>
</gene>
<dbReference type="SUPFAM" id="SSF141571">
    <property type="entry name" value="Pentapeptide repeat-like"/>
    <property type="match status" value="1"/>
</dbReference>
<name>A0A5C6XP40_9DELT</name>
<protein>
    <submittedName>
        <fullName evidence="1">Pentapeptide repeat-containing protein</fullName>
    </submittedName>
</protein>